<dbReference type="GO" id="GO:0016787">
    <property type="term" value="F:hydrolase activity"/>
    <property type="evidence" value="ECO:0007669"/>
    <property type="project" value="UniProtKB-UniRule"/>
</dbReference>
<evidence type="ECO:0000256" key="2">
    <source>
        <dbReference type="ARBA" id="ARBA00022801"/>
    </source>
</evidence>
<evidence type="ECO:0000256" key="3">
    <source>
        <dbReference type="ARBA" id="ARBA00022806"/>
    </source>
</evidence>
<keyword evidence="3 6" id="KW-0347">Helicase</keyword>
<keyword evidence="1 6" id="KW-0547">Nucleotide-binding</keyword>
<dbReference type="SUPFAM" id="SSF52540">
    <property type="entry name" value="P-loop containing nucleoside triphosphate hydrolases"/>
    <property type="match status" value="1"/>
</dbReference>
<dbReference type="GO" id="GO:0003677">
    <property type="term" value="F:DNA binding"/>
    <property type="evidence" value="ECO:0007669"/>
    <property type="project" value="InterPro"/>
</dbReference>
<dbReference type="InterPro" id="IPR014016">
    <property type="entry name" value="UvrD-like_ATP-bd"/>
</dbReference>
<dbReference type="Pfam" id="PF00580">
    <property type="entry name" value="UvrD-helicase"/>
    <property type="match status" value="1"/>
</dbReference>
<dbReference type="InterPro" id="IPR000212">
    <property type="entry name" value="DNA_helicase_UvrD/REP"/>
</dbReference>
<sequence>MMTNFTLEQKDYIKSTIDGHVYLEACPGSGKTEVVAAKVAKEISNWKKDPSGIGVLSFSNSATDELKDRIGKFSTSNLKFYPHFIGTFDSFIYKYIVSPVAHKITKYAGTHDDYAIRIVESTSSIFIQTKYQYAGRGKLRANHYSYNSDSDTFSFHTGEKRYDQSLDVIKFKHWEKKDLLDTKKRFLKAGFSTYNDIELLAVEILNDVDLTGFSKNLTLRFPVIIIDECQDLGEIQLSILHKLDKFGVKLHFIGDLNQSIYGFRNCEPDNVLEFTKELGFEFYPLTKNHRSVQPIVNLCNTLVAGENVIGRTTSEINHCVVLEYLECPTEVLPTFTRLSKPYNNSVIIARGHSMLNKFNTSATKLNEVQKLALAINLFDIDDFERLEKSITLFSQYLRTLIKESVKPLSFNCPDSIDSPLRWRNFLFNALIFLVEDDLNDSTVSWKVWTGKTKLRIKEILKQSFVDDDIAVVLNSLSDCNIRSPNGLGQEGLGLSLKIVNTTTCSLRKETIHQVKGETHDVSMFVSSAGKQGGVGGNWKEWLDDPTTESARLAYVASSRPKELLIWAVKKLKPKETIQLQDIGFLVMPLD</sequence>
<dbReference type="PANTHER" id="PTHR11070">
    <property type="entry name" value="UVRD / RECB / PCRA DNA HELICASE FAMILY MEMBER"/>
    <property type="match status" value="1"/>
</dbReference>
<proteinExistence type="predicted"/>
<feature type="binding site" evidence="6">
    <location>
        <begin position="25"/>
        <end position="32"/>
    </location>
    <ligand>
        <name>ATP</name>
        <dbReference type="ChEBI" id="CHEBI:30616"/>
    </ligand>
</feature>
<dbReference type="EMBL" id="JQEC01000014">
    <property type="protein sequence ID" value="KGJ95873.1"/>
    <property type="molecule type" value="Genomic_DNA"/>
</dbReference>
<feature type="domain" description="UvrD-like helicase ATP-binding" evidence="7">
    <location>
        <begin position="4"/>
        <end position="292"/>
    </location>
</feature>
<evidence type="ECO:0000256" key="1">
    <source>
        <dbReference type="ARBA" id="ARBA00022741"/>
    </source>
</evidence>
<dbReference type="PATRIC" id="fig|28229.3.peg.1389"/>
<reference evidence="8 9" key="1">
    <citation type="submission" date="2014-08" db="EMBL/GenBank/DDBJ databases">
        <title>Genomic and Phenotypic Diversity of Colwellia psychrerythraea strains from Disparate Marine Basins.</title>
        <authorList>
            <person name="Techtmann S.M."/>
            <person name="Stelling S.C."/>
            <person name="Utturkar S.M."/>
            <person name="Alshibli N."/>
            <person name="Harris A."/>
            <person name="Brown S.D."/>
            <person name="Hazen T.C."/>
        </authorList>
    </citation>
    <scope>NUCLEOTIDE SEQUENCE [LARGE SCALE GENOMIC DNA]</scope>
    <source>
        <strain evidence="8 9">GAB14E</strain>
    </source>
</reference>
<dbReference type="Proteomes" id="UP000029868">
    <property type="component" value="Unassembled WGS sequence"/>
</dbReference>
<dbReference type="OrthoDB" id="1100019at2"/>
<dbReference type="Gene3D" id="3.40.50.300">
    <property type="entry name" value="P-loop containing nucleotide triphosphate hydrolases"/>
    <property type="match status" value="1"/>
</dbReference>
<evidence type="ECO:0000313" key="8">
    <source>
        <dbReference type="EMBL" id="KGJ95873.1"/>
    </source>
</evidence>
<dbReference type="GO" id="GO:0000725">
    <property type="term" value="P:recombinational repair"/>
    <property type="evidence" value="ECO:0007669"/>
    <property type="project" value="TreeGrafter"/>
</dbReference>
<name>A0A099L1W4_COLPS</name>
<evidence type="ECO:0000256" key="4">
    <source>
        <dbReference type="ARBA" id="ARBA00022840"/>
    </source>
</evidence>
<protein>
    <recommendedName>
        <fullName evidence="5">DNA 3'-5' helicase II</fullName>
    </recommendedName>
</protein>
<keyword evidence="4 6" id="KW-0067">ATP-binding</keyword>
<evidence type="ECO:0000256" key="6">
    <source>
        <dbReference type="PROSITE-ProRule" id="PRU00560"/>
    </source>
</evidence>
<dbReference type="GO" id="GO:0005524">
    <property type="term" value="F:ATP binding"/>
    <property type="evidence" value="ECO:0007669"/>
    <property type="project" value="UniProtKB-UniRule"/>
</dbReference>
<dbReference type="PANTHER" id="PTHR11070:SF2">
    <property type="entry name" value="ATP-DEPENDENT DNA HELICASE SRS2"/>
    <property type="match status" value="1"/>
</dbReference>
<dbReference type="InterPro" id="IPR027417">
    <property type="entry name" value="P-loop_NTPase"/>
</dbReference>
<evidence type="ECO:0000256" key="5">
    <source>
        <dbReference type="ARBA" id="ARBA00034923"/>
    </source>
</evidence>
<dbReference type="RefSeq" id="WP_081967743.1">
    <property type="nucleotide sequence ID" value="NZ_JQEC01000014.1"/>
</dbReference>
<evidence type="ECO:0000313" key="9">
    <source>
        <dbReference type="Proteomes" id="UP000029868"/>
    </source>
</evidence>
<comment type="caution">
    <text evidence="8">The sequence shown here is derived from an EMBL/GenBank/DDBJ whole genome shotgun (WGS) entry which is preliminary data.</text>
</comment>
<accession>A0A099L1W4</accession>
<gene>
    <name evidence="8" type="ORF">GAB14E_1785</name>
</gene>
<keyword evidence="2 6" id="KW-0378">Hydrolase</keyword>
<dbReference type="PROSITE" id="PS51198">
    <property type="entry name" value="UVRD_HELICASE_ATP_BIND"/>
    <property type="match status" value="1"/>
</dbReference>
<organism evidence="8 9">
    <name type="scientific">Colwellia psychrerythraea</name>
    <name type="common">Vibrio psychroerythus</name>
    <dbReference type="NCBI Taxonomy" id="28229"/>
    <lineage>
        <taxon>Bacteria</taxon>
        <taxon>Pseudomonadati</taxon>
        <taxon>Pseudomonadota</taxon>
        <taxon>Gammaproteobacteria</taxon>
        <taxon>Alteromonadales</taxon>
        <taxon>Colwelliaceae</taxon>
        <taxon>Colwellia</taxon>
    </lineage>
</organism>
<dbReference type="AlphaFoldDB" id="A0A099L1W4"/>
<evidence type="ECO:0000259" key="7">
    <source>
        <dbReference type="PROSITE" id="PS51198"/>
    </source>
</evidence>
<dbReference type="GO" id="GO:0043138">
    <property type="term" value="F:3'-5' DNA helicase activity"/>
    <property type="evidence" value="ECO:0007669"/>
    <property type="project" value="TreeGrafter"/>
</dbReference>